<keyword evidence="2" id="KW-0732">Signal</keyword>
<evidence type="ECO:0000256" key="2">
    <source>
        <dbReference type="SAM" id="SignalP"/>
    </source>
</evidence>
<feature type="signal peptide" evidence="2">
    <location>
        <begin position="1"/>
        <end position="20"/>
    </location>
</feature>
<keyword evidence="1" id="KW-0812">Transmembrane</keyword>
<evidence type="ECO:0000313" key="4">
    <source>
        <dbReference type="Proteomes" id="UP000821837"/>
    </source>
</evidence>
<dbReference type="Gene3D" id="1.10.132.110">
    <property type="entry name" value="Serum amyloid A protein"/>
    <property type="match status" value="2"/>
</dbReference>
<protein>
    <submittedName>
        <fullName evidence="3">Uncharacterized protein</fullName>
    </submittedName>
</protein>
<keyword evidence="1" id="KW-0472">Membrane</keyword>
<dbReference type="InterPro" id="IPR000096">
    <property type="entry name" value="Serum_amyloid_A"/>
</dbReference>
<gene>
    <name evidence="3" type="ORF">HPB52_019944</name>
</gene>
<proteinExistence type="predicted"/>
<feature type="transmembrane region" description="Helical" evidence="1">
    <location>
        <begin position="147"/>
        <end position="165"/>
    </location>
</feature>
<name>A0A9D4PNG2_RHISA</name>
<dbReference type="VEuPathDB" id="VectorBase:RSAN_045280"/>
<dbReference type="AlphaFoldDB" id="A0A9D4PNG2"/>
<evidence type="ECO:0000256" key="1">
    <source>
        <dbReference type="SAM" id="Phobius"/>
    </source>
</evidence>
<dbReference type="Pfam" id="PF00277">
    <property type="entry name" value="SAA"/>
    <property type="match status" value="2"/>
</dbReference>
<dbReference type="VEuPathDB" id="VectorBase:RSAN_043980"/>
<dbReference type="GO" id="GO:0005576">
    <property type="term" value="C:extracellular region"/>
    <property type="evidence" value="ECO:0007669"/>
    <property type="project" value="InterPro"/>
</dbReference>
<accession>A0A9D4PNG2</accession>
<comment type="caution">
    <text evidence="3">The sequence shown here is derived from an EMBL/GenBank/DDBJ whole genome shotgun (WGS) entry which is preliminary data.</text>
</comment>
<evidence type="ECO:0000313" key="3">
    <source>
        <dbReference type="EMBL" id="KAH7948258.1"/>
    </source>
</evidence>
<dbReference type="Proteomes" id="UP000821837">
    <property type="component" value="Chromosome 6"/>
</dbReference>
<reference evidence="3" key="1">
    <citation type="journal article" date="2020" name="Cell">
        <title>Large-Scale Comparative Analyses of Tick Genomes Elucidate Their Genetic Diversity and Vector Capacities.</title>
        <authorList>
            <consortium name="Tick Genome and Microbiome Consortium (TIGMIC)"/>
            <person name="Jia N."/>
            <person name="Wang J."/>
            <person name="Shi W."/>
            <person name="Du L."/>
            <person name="Sun Y."/>
            <person name="Zhan W."/>
            <person name="Jiang J.F."/>
            <person name="Wang Q."/>
            <person name="Zhang B."/>
            <person name="Ji P."/>
            <person name="Bell-Sakyi L."/>
            <person name="Cui X.M."/>
            <person name="Yuan T.T."/>
            <person name="Jiang B.G."/>
            <person name="Yang W.F."/>
            <person name="Lam T.T."/>
            <person name="Chang Q.C."/>
            <person name="Ding S.J."/>
            <person name="Wang X.J."/>
            <person name="Zhu J.G."/>
            <person name="Ruan X.D."/>
            <person name="Zhao L."/>
            <person name="Wei J.T."/>
            <person name="Ye R.Z."/>
            <person name="Que T.C."/>
            <person name="Du C.H."/>
            <person name="Zhou Y.H."/>
            <person name="Cheng J.X."/>
            <person name="Dai P.F."/>
            <person name="Guo W.B."/>
            <person name="Han X.H."/>
            <person name="Huang E.J."/>
            <person name="Li L.F."/>
            <person name="Wei W."/>
            <person name="Gao Y.C."/>
            <person name="Liu J.Z."/>
            <person name="Shao H.Z."/>
            <person name="Wang X."/>
            <person name="Wang C.C."/>
            <person name="Yang T.C."/>
            <person name="Huo Q.B."/>
            <person name="Li W."/>
            <person name="Chen H.Y."/>
            <person name="Chen S.E."/>
            <person name="Zhou L.G."/>
            <person name="Ni X.B."/>
            <person name="Tian J.H."/>
            <person name="Sheng Y."/>
            <person name="Liu T."/>
            <person name="Pan Y.S."/>
            <person name="Xia L.Y."/>
            <person name="Li J."/>
            <person name="Zhao F."/>
            <person name="Cao W.C."/>
        </authorList>
    </citation>
    <scope>NUCLEOTIDE SEQUENCE</scope>
    <source>
        <strain evidence="3">Rsan-2018</strain>
    </source>
</reference>
<reference evidence="3" key="2">
    <citation type="submission" date="2021-09" db="EMBL/GenBank/DDBJ databases">
        <authorList>
            <person name="Jia N."/>
            <person name="Wang J."/>
            <person name="Shi W."/>
            <person name="Du L."/>
            <person name="Sun Y."/>
            <person name="Zhan W."/>
            <person name="Jiang J."/>
            <person name="Wang Q."/>
            <person name="Zhang B."/>
            <person name="Ji P."/>
            <person name="Sakyi L.B."/>
            <person name="Cui X."/>
            <person name="Yuan T."/>
            <person name="Jiang B."/>
            <person name="Yang W."/>
            <person name="Lam T.T.-Y."/>
            <person name="Chang Q."/>
            <person name="Ding S."/>
            <person name="Wang X."/>
            <person name="Zhu J."/>
            <person name="Ruan X."/>
            <person name="Zhao L."/>
            <person name="Wei J."/>
            <person name="Que T."/>
            <person name="Du C."/>
            <person name="Cheng J."/>
            <person name="Dai P."/>
            <person name="Han X."/>
            <person name="Huang E."/>
            <person name="Gao Y."/>
            <person name="Liu J."/>
            <person name="Shao H."/>
            <person name="Ye R."/>
            <person name="Li L."/>
            <person name="Wei W."/>
            <person name="Wang X."/>
            <person name="Wang C."/>
            <person name="Huo Q."/>
            <person name="Li W."/>
            <person name="Guo W."/>
            <person name="Chen H."/>
            <person name="Chen S."/>
            <person name="Zhou L."/>
            <person name="Zhou L."/>
            <person name="Ni X."/>
            <person name="Tian J."/>
            <person name="Zhou Y."/>
            <person name="Sheng Y."/>
            <person name="Liu T."/>
            <person name="Pan Y."/>
            <person name="Xia L."/>
            <person name="Li J."/>
            <person name="Zhao F."/>
            <person name="Cao W."/>
        </authorList>
    </citation>
    <scope>NUCLEOTIDE SEQUENCE</scope>
    <source>
        <strain evidence="3">Rsan-2018</strain>
        <tissue evidence="3">Larvae</tissue>
    </source>
</reference>
<organism evidence="3 4">
    <name type="scientific">Rhipicephalus sanguineus</name>
    <name type="common">Brown dog tick</name>
    <name type="synonym">Ixodes sanguineus</name>
    <dbReference type="NCBI Taxonomy" id="34632"/>
    <lineage>
        <taxon>Eukaryota</taxon>
        <taxon>Metazoa</taxon>
        <taxon>Ecdysozoa</taxon>
        <taxon>Arthropoda</taxon>
        <taxon>Chelicerata</taxon>
        <taxon>Arachnida</taxon>
        <taxon>Acari</taxon>
        <taxon>Parasitiformes</taxon>
        <taxon>Ixodida</taxon>
        <taxon>Ixodoidea</taxon>
        <taxon>Ixodidae</taxon>
        <taxon>Rhipicephalinae</taxon>
        <taxon>Rhipicephalus</taxon>
        <taxon>Rhipicephalus</taxon>
    </lineage>
</organism>
<keyword evidence="4" id="KW-1185">Reference proteome</keyword>
<feature type="chain" id="PRO_5039357948" evidence="2">
    <location>
        <begin position="21"/>
        <end position="296"/>
    </location>
</feature>
<keyword evidence="1" id="KW-1133">Transmembrane helix</keyword>
<sequence length="296" mass="33024">MLRGVSLLSSLLILAVAALGVPLFATCVEGSSGGMQWPRFMFCISLRAGPALATRSGSCASAKMLGQFRIMNRVSCKNCDKYFHCMANWLATYRCRGRFNRYVARVISHCREYSQPGNPADSRADEEANRYGRVGGNCVRGASLRSSLLILAGVALVVLLLATSVEGRSGRMQWPRFVYCINRRAGPVLGTPSGSCASRKMLGQFRTMNRVNCRNCDKYFHCMANWLATRRCRGRFNRYVAIVISHCREYSQPGNPADRRGDEAANRFGRAGGNCGARYLRRHRCAYNPRTGRCKW</sequence>
<dbReference type="EMBL" id="JABSTV010001252">
    <property type="protein sequence ID" value="KAH7948258.1"/>
    <property type="molecule type" value="Genomic_DNA"/>
</dbReference>